<gene>
    <name evidence="2" type="ORF">Naga_100650g3</name>
</gene>
<dbReference type="Proteomes" id="UP000019335">
    <property type="component" value="Unassembled WGS sequence"/>
</dbReference>
<evidence type="ECO:0000256" key="1">
    <source>
        <dbReference type="SAM" id="MobiDB-lite"/>
    </source>
</evidence>
<feature type="region of interest" description="Disordered" evidence="1">
    <location>
        <begin position="101"/>
        <end position="202"/>
    </location>
</feature>
<dbReference type="EMBL" id="AZIL01002461">
    <property type="protein sequence ID" value="EWM21532.1"/>
    <property type="molecule type" value="Genomic_DNA"/>
</dbReference>
<name>W7T4P3_9STRA</name>
<feature type="compositionally biased region" description="Pro residues" evidence="1">
    <location>
        <begin position="149"/>
        <end position="164"/>
    </location>
</feature>
<sequence length="202" mass="21545">MSRFHALDNAVSEAFLAAGGMVHSAVEQSLLGIACIWEAVREAGHGPAVKSSLVPADPTDSTKIAGGDASIEHEDLSAAANDMGTKGQAEEDKVAVHMTMEERQDKKENGVLNGEKEDGSARSAPDLDRKQSFLERMGRKMSRRGETPAPSPSPSPLLPFPPGDSPASTSSDGKKRRPFSFGGGRSDSIKSFKLKRNGLDWR</sequence>
<protein>
    <submittedName>
        <fullName evidence="2">Uncharacterized protein</fullName>
    </submittedName>
</protein>
<reference evidence="2 3" key="1">
    <citation type="journal article" date="2014" name="Mol. Plant">
        <title>Chromosome Scale Genome Assembly and Transcriptome Profiling of Nannochloropsis gaditana in Nitrogen Depletion.</title>
        <authorList>
            <person name="Corteggiani Carpinelli E."/>
            <person name="Telatin A."/>
            <person name="Vitulo N."/>
            <person name="Forcato C."/>
            <person name="D'Angelo M."/>
            <person name="Schiavon R."/>
            <person name="Vezzi A."/>
            <person name="Giacometti G.M."/>
            <person name="Morosinotto T."/>
            <person name="Valle G."/>
        </authorList>
    </citation>
    <scope>NUCLEOTIDE SEQUENCE [LARGE SCALE GENOMIC DNA]</scope>
    <source>
        <strain evidence="2 3">B-31</strain>
    </source>
</reference>
<dbReference type="AlphaFoldDB" id="W7T4P3"/>
<evidence type="ECO:0000313" key="2">
    <source>
        <dbReference type="EMBL" id="EWM21532.1"/>
    </source>
</evidence>
<accession>W7T4P3</accession>
<keyword evidence="3" id="KW-1185">Reference proteome</keyword>
<dbReference type="OrthoDB" id="10314100at2759"/>
<feature type="compositionally biased region" description="Basic and acidic residues" evidence="1">
    <location>
        <begin position="101"/>
        <end position="146"/>
    </location>
</feature>
<proteinExistence type="predicted"/>
<feature type="region of interest" description="Disordered" evidence="1">
    <location>
        <begin position="48"/>
        <end position="68"/>
    </location>
</feature>
<organism evidence="2 3">
    <name type="scientific">Nannochloropsis gaditana</name>
    <dbReference type="NCBI Taxonomy" id="72520"/>
    <lineage>
        <taxon>Eukaryota</taxon>
        <taxon>Sar</taxon>
        <taxon>Stramenopiles</taxon>
        <taxon>Ochrophyta</taxon>
        <taxon>Eustigmatophyceae</taxon>
        <taxon>Eustigmatales</taxon>
        <taxon>Monodopsidaceae</taxon>
        <taxon>Nannochloropsis</taxon>
    </lineage>
</organism>
<evidence type="ECO:0000313" key="3">
    <source>
        <dbReference type="Proteomes" id="UP000019335"/>
    </source>
</evidence>
<comment type="caution">
    <text evidence="2">The sequence shown here is derived from an EMBL/GenBank/DDBJ whole genome shotgun (WGS) entry which is preliminary data.</text>
</comment>